<comment type="caution">
    <text evidence="1">The sequence shown here is derived from an EMBL/GenBank/DDBJ whole genome shotgun (WGS) entry which is preliminary data.</text>
</comment>
<protein>
    <submittedName>
        <fullName evidence="1">Methyl-accepting chemotaxis sensory transducer</fullName>
    </submittedName>
</protein>
<dbReference type="EMBL" id="AMRG01000075">
    <property type="protein sequence ID" value="EKE75508.1"/>
    <property type="molecule type" value="Genomic_DNA"/>
</dbReference>
<feature type="non-terminal residue" evidence="1">
    <location>
        <position position="74"/>
    </location>
</feature>
<dbReference type="Proteomes" id="UP000014115">
    <property type="component" value="Unassembled WGS sequence"/>
</dbReference>
<dbReference type="AlphaFoldDB" id="K2JJJ5"/>
<organism evidence="1 2">
    <name type="scientific">Idiomarina xiamenensis 10-D-4</name>
    <dbReference type="NCBI Taxonomy" id="740709"/>
    <lineage>
        <taxon>Bacteria</taxon>
        <taxon>Pseudomonadati</taxon>
        <taxon>Pseudomonadota</taxon>
        <taxon>Gammaproteobacteria</taxon>
        <taxon>Alteromonadales</taxon>
        <taxon>Idiomarinaceae</taxon>
        <taxon>Idiomarina</taxon>
    </lineage>
</organism>
<keyword evidence="2" id="KW-1185">Reference proteome</keyword>
<dbReference type="eggNOG" id="COG0840">
    <property type="taxonomic scope" value="Bacteria"/>
</dbReference>
<feature type="non-terminal residue" evidence="1">
    <location>
        <position position="1"/>
    </location>
</feature>
<evidence type="ECO:0000313" key="1">
    <source>
        <dbReference type="EMBL" id="EKE75508.1"/>
    </source>
</evidence>
<sequence length="74" mass="7727">LTAAVEEVARNAVATSQDSDDADERAAVGRQQVEQTITTVNDLLTDLADTMSGVNALASQVKNIGSVLDVIRAI</sequence>
<name>K2JJJ5_9GAMM</name>
<reference evidence="1 2" key="1">
    <citation type="journal article" date="2012" name="J. Bacteriol.">
        <title>Genome Sequence of Idiomarina xiamenensis Type Strain 10-D-4.</title>
        <authorList>
            <person name="Lai Q."/>
            <person name="Wang L."/>
            <person name="Wang W."/>
            <person name="Shao Z."/>
        </authorList>
    </citation>
    <scope>NUCLEOTIDE SEQUENCE [LARGE SCALE GENOMIC DNA]</scope>
    <source>
        <strain evidence="1 2">10-D-4</strain>
    </source>
</reference>
<dbReference type="Gene3D" id="1.10.287.950">
    <property type="entry name" value="Methyl-accepting chemotaxis protein"/>
    <property type="match status" value="1"/>
</dbReference>
<accession>K2JJJ5</accession>
<proteinExistence type="predicted"/>
<dbReference type="SUPFAM" id="SSF58104">
    <property type="entry name" value="Methyl-accepting chemotaxis protein (MCP) signaling domain"/>
    <property type="match status" value="1"/>
</dbReference>
<gene>
    <name evidence="1" type="ORF">A10D4_13622</name>
</gene>
<evidence type="ECO:0000313" key="2">
    <source>
        <dbReference type="Proteomes" id="UP000014115"/>
    </source>
</evidence>
<dbReference type="STRING" id="740709.A10D4_13622"/>